<dbReference type="KEGG" id="sgq:SGLAD_v1c00220"/>
<accession>A0A4P7AHT6</accession>
<keyword evidence="6" id="KW-1185">Reference proteome</keyword>
<dbReference type="OrthoDB" id="9809878at2"/>
<dbReference type="SUPFAM" id="SSF50249">
    <property type="entry name" value="Nucleic acid-binding proteins"/>
    <property type="match status" value="1"/>
</dbReference>
<dbReference type="InterPro" id="IPR011344">
    <property type="entry name" value="ssDNA-bd"/>
</dbReference>
<evidence type="ECO:0000313" key="5">
    <source>
        <dbReference type="EMBL" id="QBQ07223.1"/>
    </source>
</evidence>
<evidence type="ECO:0000256" key="1">
    <source>
        <dbReference type="ARBA" id="ARBA00023125"/>
    </source>
</evidence>
<dbReference type="AlphaFoldDB" id="A0A4P7AHT6"/>
<gene>
    <name evidence="5" type="primary">ssbA</name>
    <name evidence="5" type="ORF">SGLAD_v1c00220</name>
</gene>
<dbReference type="EMBL" id="CP038013">
    <property type="protein sequence ID" value="QBQ07223.1"/>
    <property type="molecule type" value="Genomic_DNA"/>
</dbReference>
<dbReference type="Pfam" id="PF00436">
    <property type="entry name" value="SSB"/>
    <property type="match status" value="1"/>
</dbReference>
<dbReference type="PROSITE" id="PS50935">
    <property type="entry name" value="SSB"/>
    <property type="match status" value="1"/>
</dbReference>
<dbReference type="Proteomes" id="UP000294309">
    <property type="component" value="Chromosome"/>
</dbReference>
<evidence type="ECO:0000256" key="3">
    <source>
        <dbReference type="PIRNR" id="PIRNR002070"/>
    </source>
</evidence>
<feature type="region of interest" description="Disordered" evidence="4">
    <location>
        <begin position="99"/>
        <end position="148"/>
    </location>
</feature>
<comment type="caution">
    <text evidence="2">Lacks conserved residue(s) required for the propagation of feature annotation.</text>
</comment>
<dbReference type="GO" id="GO:0003697">
    <property type="term" value="F:single-stranded DNA binding"/>
    <property type="evidence" value="ECO:0007669"/>
    <property type="project" value="UniProtKB-UniRule"/>
</dbReference>
<evidence type="ECO:0000313" key="6">
    <source>
        <dbReference type="Proteomes" id="UP000294309"/>
    </source>
</evidence>
<feature type="compositionally biased region" description="Acidic residues" evidence="4">
    <location>
        <begin position="139"/>
        <end position="148"/>
    </location>
</feature>
<comment type="subunit">
    <text evidence="2">Homotetramer.</text>
</comment>
<proteinExistence type="inferred from homology"/>
<dbReference type="GO" id="GO:0009295">
    <property type="term" value="C:nucleoid"/>
    <property type="evidence" value="ECO:0007669"/>
    <property type="project" value="TreeGrafter"/>
</dbReference>
<dbReference type="PIRSF" id="PIRSF002070">
    <property type="entry name" value="SSB"/>
    <property type="match status" value="1"/>
</dbReference>
<dbReference type="CDD" id="cd04496">
    <property type="entry name" value="SSB_OBF"/>
    <property type="match status" value="1"/>
</dbReference>
<dbReference type="GO" id="GO:0006260">
    <property type="term" value="P:DNA replication"/>
    <property type="evidence" value="ECO:0007669"/>
    <property type="project" value="InterPro"/>
</dbReference>
<sequence length="148" mass="16495">MNSVNLIGRITKDPELRTSSGGKVFVAFTLAVNEYGAGTQYTQFIPCFAWEKTAENMTKFVKKGSQLAVEGSISVRQDNSNNQYSTVVTVRANRVQFLGSSQGSGANNSQNYNQHQQQNNLPQTNNYDFDLIEDNNPSNDDDSILWED</sequence>
<organism evidence="5 6">
    <name type="scientific">Spiroplasma gladiatoris</name>
    <dbReference type="NCBI Taxonomy" id="2143"/>
    <lineage>
        <taxon>Bacteria</taxon>
        <taxon>Bacillati</taxon>
        <taxon>Mycoplasmatota</taxon>
        <taxon>Mollicutes</taxon>
        <taxon>Entomoplasmatales</taxon>
        <taxon>Spiroplasmataceae</taxon>
        <taxon>Spiroplasma</taxon>
    </lineage>
</organism>
<feature type="compositionally biased region" description="Low complexity" evidence="4">
    <location>
        <begin position="99"/>
        <end position="126"/>
    </location>
</feature>
<dbReference type="RefSeq" id="WP_134297025.1">
    <property type="nucleotide sequence ID" value="NZ_CP038013.1"/>
</dbReference>
<dbReference type="InterPro" id="IPR012340">
    <property type="entry name" value="NA-bd_OB-fold"/>
</dbReference>
<evidence type="ECO:0000256" key="4">
    <source>
        <dbReference type="SAM" id="MobiDB-lite"/>
    </source>
</evidence>
<dbReference type="PANTHER" id="PTHR10302">
    <property type="entry name" value="SINGLE-STRANDED DNA-BINDING PROTEIN"/>
    <property type="match status" value="1"/>
</dbReference>
<keyword evidence="1 2" id="KW-0238">DNA-binding</keyword>
<reference evidence="5 6" key="1">
    <citation type="submission" date="2019-03" db="EMBL/GenBank/DDBJ databases">
        <title>Complete genome sequence of Spiroplasma gladiatoris TG-1 (DSM 22552).</title>
        <authorList>
            <person name="Lin Y.-C."/>
            <person name="Chou L."/>
            <person name="Kuo C.-H."/>
        </authorList>
    </citation>
    <scope>NUCLEOTIDE SEQUENCE [LARGE SCALE GENOMIC DNA]</scope>
    <source>
        <strain evidence="5 6">TG-1</strain>
    </source>
</reference>
<dbReference type="NCBIfam" id="TIGR00621">
    <property type="entry name" value="ssb"/>
    <property type="match status" value="1"/>
</dbReference>
<evidence type="ECO:0000256" key="2">
    <source>
        <dbReference type="HAMAP-Rule" id="MF_00984"/>
    </source>
</evidence>
<name>A0A4P7AHT6_9MOLU</name>
<dbReference type="PANTHER" id="PTHR10302:SF27">
    <property type="entry name" value="SINGLE-STRANDED DNA-BINDING PROTEIN"/>
    <property type="match status" value="1"/>
</dbReference>
<dbReference type="HAMAP" id="MF_00984">
    <property type="entry name" value="SSB"/>
    <property type="match status" value="1"/>
</dbReference>
<dbReference type="Gene3D" id="2.40.50.140">
    <property type="entry name" value="Nucleic acid-binding proteins"/>
    <property type="match status" value="1"/>
</dbReference>
<protein>
    <recommendedName>
        <fullName evidence="2 3">Single-stranded DNA-binding protein</fullName>
        <shortName evidence="2">SSB</shortName>
    </recommendedName>
</protein>
<dbReference type="InterPro" id="IPR000424">
    <property type="entry name" value="Primosome_PriB/ssb"/>
</dbReference>